<sequence length="448" mass="50373">MAFPSDPTSATEAMTILCLPTELVQEIGKYLSQDDLLSLLHTHKKISADIITVLCRAPSISISSSRPKLRQIFEAVCSQEAGASHHVQALRLAYSAFDDNLYLPGAPTIDAIPRLANVSIAQDQFEPNIYESEPRILSKVLQACSNIKNLQLEILGDLLPAMNIPHGFHNLEYLFLRRVERSTSEGSSGKLSLDCFTRLLKLPKITDVTLDSFGVLEDIGTIAQANFRTFRPMIVTLNDTTIAGEDYSIEGAAEAFLACFQCLEELQWHLGIYHPKKLRTAVGILRGLDHHEESLKTLSLAVHPRLGSPLNRQRLERLPSDNPNPQTLLDFSHFTQLQRLVIMSKSLYGEEFDFLNEIYDDPYLVEDVLERLPLSLEKLYIVPADNFIQPALHLAAYLRIDDLPSRALPNLGRNGIRFIAFPLIHLDHSRNPGRQGARQCVTQRRYDD</sequence>
<protein>
    <recommendedName>
        <fullName evidence="1">F-box domain-containing protein</fullName>
    </recommendedName>
</protein>
<dbReference type="EMBL" id="JBBWRZ010000015">
    <property type="protein sequence ID" value="KAK8222639.1"/>
    <property type="molecule type" value="Genomic_DNA"/>
</dbReference>
<comment type="caution">
    <text evidence="2">The sequence shown here is derived from an EMBL/GenBank/DDBJ whole genome shotgun (WGS) entry which is preliminary data.</text>
</comment>
<evidence type="ECO:0000313" key="2">
    <source>
        <dbReference type="EMBL" id="KAK8222639.1"/>
    </source>
</evidence>
<reference evidence="2 3" key="1">
    <citation type="submission" date="2024-04" db="EMBL/GenBank/DDBJ databases">
        <title>Phyllosticta paracitricarpa is synonymous to the EU quarantine fungus P. citricarpa based on phylogenomic analyses.</title>
        <authorList>
            <consortium name="Lawrence Berkeley National Laboratory"/>
            <person name="Van Ingen-Buijs V.A."/>
            <person name="Van Westerhoven A.C."/>
            <person name="Haridas S."/>
            <person name="Skiadas P."/>
            <person name="Martin F."/>
            <person name="Groenewald J.Z."/>
            <person name="Crous P.W."/>
            <person name="Seidl M.F."/>
        </authorList>
    </citation>
    <scope>NUCLEOTIDE SEQUENCE [LARGE SCALE GENOMIC DNA]</scope>
    <source>
        <strain evidence="2 3">CBS 123374</strain>
    </source>
</reference>
<name>A0ABR1Y9I1_9PEZI</name>
<accession>A0ABR1Y9I1</accession>
<dbReference type="InterPro" id="IPR001810">
    <property type="entry name" value="F-box_dom"/>
</dbReference>
<evidence type="ECO:0000259" key="1">
    <source>
        <dbReference type="PROSITE" id="PS50181"/>
    </source>
</evidence>
<feature type="domain" description="F-box" evidence="1">
    <location>
        <begin position="13"/>
        <end position="51"/>
    </location>
</feature>
<dbReference type="Proteomes" id="UP001492380">
    <property type="component" value="Unassembled WGS sequence"/>
</dbReference>
<keyword evidence="3" id="KW-1185">Reference proteome</keyword>
<proteinExistence type="predicted"/>
<dbReference type="PROSITE" id="PS50181">
    <property type="entry name" value="FBOX"/>
    <property type="match status" value="1"/>
</dbReference>
<organism evidence="2 3">
    <name type="scientific">Phyllosticta capitalensis</name>
    <dbReference type="NCBI Taxonomy" id="121624"/>
    <lineage>
        <taxon>Eukaryota</taxon>
        <taxon>Fungi</taxon>
        <taxon>Dikarya</taxon>
        <taxon>Ascomycota</taxon>
        <taxon>Pezizomycotina</taxon>
        <taxon>Dothideomycetes</taxon>
        <taxon>Dothideomycetes incertae sedis</taxon>
        <taxon>Botryosphaeriales</taxon>
        <taxon>Phyllostictaceae</taxon>
        <taxon>Phyllosticta</taxon>
    </lineage>
</organism>
<gene>
    <name evidence="2" type="ORF">HDK90DRAFT_515697</name>
</gene>
<evidence type="ECO:0000313" key="3">
    <source>
        <dbReference type="Proteomes" id="UP001492380"/>
    </source>
</evidence>